<dbReference type="PATRIC" id="fig|1441730.3.peg.1896"/>
<comment type="caution">
    <text evidence="1">The sequence shown here is derived from an EMBL/GenBank/DDBJ whole genome shotgun (WGS) entry which is preliminary data.</text>
</comment>
<dbReference type="Proteomes" id="UP000053060">
    <property type="component" value="Unassembled WGS sequence"/>
</dbReference>
<sequence length="146" mass="16249">MAPNKADRKVYEGEVLGSVKRKIAAVDGFAALSQLVTAAQECIEIHAVEQTKRTRLHTYATAEVQRIKSAESIVRDYFEQSFAERRTTFDALFSRLDQALEQENSQVISEVLRGIVDIAKTSPLADLGDLGQIRAALDDPDQVWDL</sequence>
<reference evidence="2" key="1">
    <citation type="submission" date="2015-01" db="EMBL/GenBank/DDBJ databases">
        <title>Draft genome sequence of Rhodococcus pyridinivorans strain KG-16, a hydrocarbon-degrading bacterium.</title>
        <authorList>
            <person name="Aggarwal R.K."/>
            <person name="Dawar C."/>
        </authorList>
    </citation>
    <scope>NUCLEOTIDE SEQUENCE [LARGE SCALE GENOMIC DNA]</scope>
    <source>
        <strain evidence="2">KG-16</strain>
    </source>
</reference>
<dbReference type="RefSeq" id="WP_024103553.1">
    <property type="nucleotide sequence ID" value="NZ_AZXY01000004.1"/>
</dbReference>
<dbReference type="EMBL" id="AZXY01000004">
    <property type="protein sequence ID" value="KSZ58795.1"/>
    <property type="molecule type" value="Genomic_DNA"/>
</dbReference>
<gene>
    <name evidence="1" type="ORF">Z045_09125</name>
</gene>
<name>A0A0V9ULA4_9NOCA</name>
<organism evidence="1 2">
    <name type="scientific">Rhodococcus pyridinivorans KG-16</name>
    <dbReference type="NCBI Taxonomy" id="1441730"/>
    <lineage>
        <taxon>Bacteria</taxon>
        <taxon>Bacillati</taxon>
        <taxon>Actinomycetota</taxon>
        <taxon>Actinomycetes</taxon>
        <taxon>Mycobacteriales</taxon>
        <taxon>Nocardiaceae</taxon>
        <taxon>Rhodococcus</taxon>
    </lineage>
</organism>
<dbReference type="AlphaFoldDB" id="A0A0V9ULA4"/>
<protein>
    <submittedName>
        <fullName evidence="1">Uncharacterized protein</fullName>
    </submittedName>
</protein>
<reference evidence="1 2" key="2">
    <citation type="journal article" date="2016" name="Genome Announc.">
        <title>Draft Genome Sequence of a Versatile Hydrocarbon-Degrading Bacterium, Rhodococcus pyridinivorans Strain KG-16, Collected from Oil Fields in India.</title>
        <authorList>
            <person name="Aggarwal R.K."/>
            <person name="Dawar C."/>
            <person name="Phanindranath R."/>
            <person name="Mutnuri L."/>
            <person name="Dayal A.M."/>
        </authorList>
    </citation>
    <scope>NUCLEOTIDE SEQUENCE [LARGE SCALE GENOMIC DNA]</scope>
    <source>
        <strain evidence="1 2">KG-16</strain>
    </source>
</reference>
<evidence type="ECO:0000313" key="2">
    <source>
        <dbReference type="Proteomes" id="UP000053060"/>
    </source>
</evidence>
<accession>A0A0V9ULA4</accession>
<dbReference type="GeneID" id="29936793"/>
<proteinExistence type="predicted"/>
<evidence type="ECO:0000313" key="1">
    <source>
        <dbReference type="EMBL" id="KSZ58795.1"/>
    </source>
</evidence>